<protein>
    <submittedName>
        <fullName evidence="1">Unnamed protein product</fullName>
    </submittedName>
</protein>
<sequence>MDVTVFISPLKRLKNIEVKIDGSYKDLDLRCFSDAEGLCSVEVGFKKQPDAIELGQIAKSVTHISLYLDFITEVSSYIILYV</sequence>
<keyword evidence="2" id="KW-1185">Reference proteome</keyword>
<name>A0ACB5U9T0_AMBMO</name>
<evidence type="ECO:0000313" key="1">
    <source>
        <dbReference type="EMBL" id="GMF05363.1"/>
    </source>
</evidence>
<gene>
    <name evidence="1" type="ORF">Amon02_001230800</name>
</gene>
<accession>A0ACB5U9T0</accession>
<dbReference type="Proteomes" id="UP001165064">
    <property type="component" value="Unassembled WGS sequence"/>
</dbReference>
<dbReference type="EMBL" id="BSXS01014364">
    <property type="protein sequence ID" value="GMF05363.1"/>
    <property type="molecule type" value="Genomic_DNA"/>
</dbReference>
<reference evidence="1" key="1">
    <citation type="submission" date="2023-04" db="EMBL/GenBank/DDBJ databases">
        <title>Ambrosiozyma monospora NBRC 10751.</title>
        <authorList>
            <person name="Ichikawa N."/>
            <person name="Sato H."/>
            <person name="Tonouchi N."/>
        </authorList>
    </citation>
    <scope>NUCLEOTIDE SEQUENCE</scope>
    <source>
        <strain evidence="1">NBRC 10751</strain>
    </source>
</reference>
<comment type="caution">
    <text evidence="1">The sequence shown here is derived from an EMBL/GenBank/DDBJ whole genome shotgun (WGS) entry which is preliminary data.</text>
</comment>
<evidence type="ECO:0000313" key="2">
    <source>
        <dbReference type="Proteomes" id="UP001165064"/>
    </source>
</evidence>
<organism evidence="1 2">
    <name type="scientific">Ambrosiozyma monospora</name>
    <name type="common">Yeast</name>
    <name type="synonym">Endomycopsis monosporus</name>
    <dbReference type="NCBI Taxonomy" id="43982"/>
    <lineage>
        <taxon>Eukaryota</taxon>
        <taxon>Fungi</taxon>
        <taxon>Dikarya</taxon>
        <taxon>Ascomycota</taxon>
        <taxon>Saccharomycotina</taxon>
        <taxon>Pichiomycetes</taxon>
        <taxon>Pichiales</taxon>
        <taxon>Pichiaceae</taxon>
        <taxon>Ambrosiozyma</taxon>
    </lineage>
</organism>
<proteinExistence type="predicted"/>